<dbReference type="STRING" id="93759.A0A1R3HV55"/>
<feature type="coiled-coil region" evidence="7">
    <location>
        <begin position="32"/>
        <end position="94"/>
    </location>
</feature>
<dbReference type="Gene3D" id="1.10.10.10">
    <property type="entry name" value="Winged helix-like DNA-binding domain superfamily/Winged helix DNA-binding domain"/>
    <property type="match status" value="1"/>
</dbReference>
<gene>
    <name evidence="9" type="ORF">COLO4_26650</name>
</gene>
<dbReference type="Gene3D" id="1.10.8.430">
    <property type="entry name" value="Helical domain of apoptotic protease-activating factors"/>
    <property type="match status" value="1"/>
</dbReference>
<dbReference type="GO" id="GO:0005524">
    <property type="term" value="F:ATP binding"/>
    <property type="evidence" value="ECO:0007669"/>
    <property type="project" value="UniProtKB-KW"/>
</dbReference>
<evidence type="ECO:0000259" key="8">
    <source>
        <dbReference type="Pfam" id="PF00931"/>
    </source>
</evidence>
<keyword evidence="2" id="KW-0433">Leucine-rich repeat</keyword>
<dbReference type="GO" id="GO:0006952">
    <property type="term" value="P:defense response"/>
    <property type="evidence" value="ECO:0007669"/>
    <property type="project" value="UniProtKB-KW"/>
</dbReference>
<evidence type="ECO:0000313" key="10">
    <source>
        <dbReference type="Proteomes" id="UP000187203"/>
    </source>
</evidence>
<evidence type="ECO:0000256" key="4">
    <source>
        <dbReference type="ARBA" id="ARBA00022741"/>
    </source>
</evidence>
<dbReference type="Gene3D" id="3.80.10.10">
    <property type="entry name" value="Ribonuclease Inhibitor"/>
    <property type="match status" value="1"/>
</dbReference>
<dbReference type="Pfam" id="PF00931">
    <property type="entry name" value="NB-ARC"/>
    <property type="match status" value="1"/>
</dbReference>
<comment type="caution">
    <text evidence="9">The sequence shown here is derived from an EMBL/GenBank/DDBJ whole genome shotgun (WGS) entry which is preliminary data.</text>
</comment>
<keyword evidence="5" id="KW-0611">Plant defense</keyword>
<dbReference type="EMBL" id="AWUE01019345">
    <property type="protein sequence ID" value="OMO74233.1"/>
    <property type="molecule type" value="Genomic_DNA"/>
</dbReference>
<dbReference type="PANTHER" id="PTHR33463">
    <property type="entry name" value="NB-ARC DOMAIN-CONTAINING PROTEIN-RELATED"/>
    <property type="match status" value="1"/>
</dbReference>
<evidence type="ECO:0000256" key="3">
    <source>
        <dbReference type="ARBA" id="ARBA00022737"/>
    </source>
</evidence>
<keyword evidence="4" id="KW-0547">Nucleotide-binding</keyword>
<protein>
    <submittedName>
        <fullName evidence="9">Disease resistance protein</fullName>
    </submittedName>
</protein>
<dbReference type="AlphaFoldDB" id="A0A1R3HV55"/>
<dbReference type="Proteomes" id="UP000187203">
    <property type="component" value="Unassembled WGS sequence"/>
</dbReference>
<evidence type="ECO:0000256" key="7">
    <source>
        <dbReference type="SAM" id="Coils"/>
    </source>
</evidence>
<keyword evidence="10" id="KW-1185">Reference proteome</keyword>
<keyword evidence="7" id="KW-0175">Coiled coil</keyword>
<reference evidence="10" key="1">
    <citation type="submission" date="2013-09" db="EMBL/GenBank/DDBJ databases">
        <title>Corchorus olitorius genome sequencing.</title>
        <authorList>
            <person name="Alam M."/>
            <person name="Haque M.S."/>
            <person name="Islam M.S."/>
            <person name="Emdad E.M."/>
            <person name="Islam M.M."/>
            <person name="Ahmed B."/>
            <person name="Halim A."/>
            <person name="Hossen Q.M.M."/>
            <person name="Hossain M.Z."/>
            <person name="Ahmed R."/>
            <person name="Khan M.M."/>
            <person name="Islam R."/>
            <person name="Rashid M.M."/>
            <person name="Khan S.A."/>
            <person name="Rahman M.S."/>
            <person name="Alam M."/>
            <person name="Yahiya A.S."/>
            <person name="Khan M.S."/>
            <person name="Azam M.S."/>
            <person name="Haque T."/>
            <person name="Lashkar M.Z.H."/>
            <person name="Akhand A.I."/>
            <person name="Morshed G."/>
            <person name="Roy S."/>
            <person name="Uddin K.S."/>
            <person name="Rabeya T."/>
            <person name="Hossain A.S."/>
            <person name="Chowdhury A."/>
            <person name="Snigdha A.R."/>
            <person name="Mortoza M.S."/>
            <person name="Matin S.A."/>
            <person name="Hoque S.M.E."/>
            <person name="Islam M.K."/>
            <person name="Roy D.K."/>
            <person name="Haider R."/>
            <person name="Moosa M.M."/>
            <person name="Elias S.M."/>
            <person name="Hasan A.M."/>
            <person name="Jahan S."/>
            <person name="Shafiuddin M."/>
            <person name="Mahmood N."/>
            <person name="Shommy N.S."/>
        </authorList>
    </citation>
    <scope>NUCLEOTIDE SEQUENCE [LARGE SCALE GENOMIC DNA]</scope>
    <source>
        <strain evidence="10">cv. O-4</strain>
    </source>
</reference>
<evidence type="ECO:0000256" key="2">
    <source>
        <dbReference type="ARBA" id="ARBA00022614"/>
    </source>
</evidence>
<dbReference type="GO" id="GO:0043531">
    <property type="term" value="F:ADP binding"/>
    <property type="evidence" value="ECO:0007669"/>
    <property type="project" value="InterPro"/>
</dbReference>
<proteinExistence type="inferred from homology"/>
<dbReference type="InterPro" id="IPR027417">
    <property type="entry name" value="P-loop_NTPase"/>
</dbReference>
<dbReference type="InterPro" id="IPR036388">
    <property type="entry name" value="WH-like_DNA-bd_sf"/>
</dbReference>
<dbReference type="PANTHER" id="PTHR33463:SF203">
    <property type="entry name" value="AAA+ ATPASE DOMAIN-CONTAINING PROTEIN"/>
    <property type="match status" value="1"/>
</dbReference>
<name>A0A1R3HV55_9ROSI</name>
<dbReference type="Gene3D" id="3.40.50.300">
    <property type="entry name" value="P-loop containing nucleotide triphosphate hydrolases"/>
    <property type="match status" value="1"/>
</dbReference>
<organism evidence="9 10">
    <name type="scientific">Corchorus olitorius</name>
    <dbReference type="NCBI Taxonomy" id="93759"/>
    <lineage>
        <taxon>Eukaryota</taxon>
        <taxon>Viridiplantae</taxon>
        <taxon>Streptophyta</taxon>
        <taxon>Embryophyta</taxon>
        <taxon>Tracheophyta</taxon>
        <taxon>Spermatophyta</taxon>
        <taxon>Magnoliopsida</taxon>
        <taxon>eudicotyledons</taxon>
        <taxon>Gunneridae</taxon>
        <taxon>Pentapetalae</taxon>
        <taxon>rosids</taxon>
        <taxon>malvids</taxon>
        <taxon>Malvales</taxon>
        <taxon>Malvaceae</taxon>
        <taxon>Grewioideae</taxon>
        <taxon>Apeibeae</taxon>
        <taxon>Corchorus</taxon>
    </lineage>
</organism>
<evidence type="ECO:0000256" key="6">
    <source>
        <dbReference type="ARBA" id="ARBA00022840"/>
    </source>
</evidence>
<dbReference type="InterPro" id="IPR002182">
    <property type="entry name" value="NB-ARC"/>
</dbReference>
<dbReference type="SUPFAM" id="SSF52058">
    <property type="entry name" value="L domain-like"/>
    <property type="match status" value="1"/>
</dbReference>
<dbReference type="PRINTS" id="PR00364">
    <property type="entry name" value="DISEASERSIST"/>
</dbReference>
<dbReference type="InterPro" id="IPR042197">
    <property type="entry name" value="Apaf_helical"/>
</dbReference>
<keyword evidence="3" id="KW-0677">Repeat</keyword>
<evidence type="ECO:0000256" key="5">
    <source>
        <dbReference type="ARBA" id="ARBA00022821"/>
    </source>
</evidence>
<feature type="domain" description="NB-ARC" evidence="8">
    <location>
        <begin position="170"/>
        <end position="333"/>
    </location>
</feature>
<dbReference type="SUPFAM" id="SSF52540">
    <property type="entry name" value="P-loop containing nucleoside triphosphate hydrolases"/>
    <property type="match status" value="1"/>
</dbReference>
<accession>A0A1R3HV55</accession>
<dbReference type="OrthoDB" id="999032at2759"/>
<dbReference type="InterPro" id="IPR032675">
    <property type="entry name" value="LRR_dom_sf"/>
</dbReference>
<sequence>MAGFVESAGSNSVGTLLVDWVAKPAKSQLDYVRHFHENVQKLEEKRKEVLEARDRLQHEIEETERQLQLIEAGVRSCQSKAEEILTQAESMEKRIAENKRCFNWCPNWWWRYRLSKKLEKKTLPEIDQILDKIAKFGQSGKVGYRDASTVPTIEFLSSKDFWASKSSKAAADQMIEALKDEKVSRIALRGMGGVGKTTLVREVGIQAKKLDLFDKVVTATVSKNPNFETIQDEIAKYLDFSMDDRGKRRSKQEFCLRLQKEKRILIILDDVWSKIKLKEDIGIPESDQDHKGCKILFTTRRHQVVQLMDCQKEVELGCLDVEDAWELFQMKAGLRNCNDDAIKKVAAEVIKKCQGLPVSIIALGAALKGKSLAQWEATCRRLKSRRLMDIEDIDDDENTYLCLEQSFDYLKDMPTKKCLLLCSLFPEDYKINVEELVRYARGLEIFKGIHSIEEVRIEVFAAVDNLKDSCLLLDCGKSRVKMHDTVRDVALWISSNRKDLDFVIKPGAVETWPKDESLESCTAIYYKTSPIANLPEGLVCPNLKILLLGRNNYFDPTRTPSAFLEGMRALQLSDLYITDCEGLEQIIEKDVEPSSQDHYLQPICFPNLTHILIWRCANLKSLFSVSVARRGLPKLKRLVVYDMSELEQVFERGDVSMADGDEVLIQLPQLEEDEDGMEGQYATAQVKTWAIGGHIRWRWHY</sequence>
<keyword evidence="6" id="KW-0067">ATP-binding</keyword>
<evidence type="ECO:0000256" key="1">
    <source>
        <dbReference type="ARBA" id="ARBA00008894"/>
    </source>
</evidence>
<evidence type="ECO:0000313" key="9">
    <source>
        <dbReference type="EMBL" id="OMO74233.1"/>
    </source>
</evidence>
<comment type="similarity">
    <text evidence="1">Belongs to the disease resistance NB-LRR family.</text>
</comment>
<dbReference type="InterPro" id="IPR050905">
    <property type="entry name" value="Plant_NBS-LRR"/>
</dbReference>